<accession>D9Q1Z4</accession>
<evidence type="ECO:0000313" key="3">
    <source>
        <dbReference type="EMBL" id="ADL19332.1"/>
    </source>
</evidence>
<dbReference type="KEGG" id="asc:ASAC_0926"/>
<keyword evidence="4" id="KW-1185">Reference proteome</keyword>
<gene>
    <name evidence="3" type="ordered locus">ASAC_0926</name>
</gene>
<dbReference type="STRING" id="666510.ASAC_0926"/>
<dbReference type="AlphaFoldDB" id="D9Q1Z4"/>
<sequence>MEKIWIRLFEGGLPELEPVEEPIHSLLDNVWRGHEGECAALQLETGSCYTWGALRRASAKVAGFLRSLGVNEGDQVLFAANNRIEALAGLLGIWRSSAISVLVDPLTISEDLYEQLRGRGIKVGVVSQQFYEREQKTMARAGVEEVLVVDGQPKEGEVKVHTMSDVIRSDEIYGDDVKSSSRSLVMYYAGIAGRTMQVYHTHRALSTAVKALADSMKLDFRPVSIVVAPMTHVLGLQVSTLTPLYLRGSVVLMQRWSDVAALEAIRIYGINFISGAPTMHDSLVEAAKSRGAPPGVRLGLSGGAPLRPETQEGFRSAFGAPLVQFYGMTESWVLTYQPTTVGEVKGTVGAPIAGVDIMIVNPDNPTEEKGPGETGELLAKAPWLMEAYEDPEETSKAFYNGWLRTGDLMSIDERGLLYFRGVRKRMIKYKAYPIFPRDLEAVLMRHPDVQQAYVYGERDPAVGEKPVAKVVLRPGASVTEKDLLDFVNSQVAFYKKLHKIYFVDKL</sequence>
<dbReference type="InterPro" id="IPR042099">
    <property type="entry name" value="ANL_N_sf"/>
</dbReference>
<dbReference type="PANTHER" id="PTHR24096">
    <property type="entry name" value="LONG-CHAIN-FATTY-ACID--COA LIGASE"/>
    <property type="match status" value="1"/>
</dbReference>
<feature type="domain" description="AMP-binding enzyme C-terminal" evidence="2">
    <location>
        <begin position="439"/>
        <end position="506"/>
    </location>
</feature>
<keyword evidence="3" id="KW-0436">Ligase</keyword>
<feature type="domain" description="AMP-dependent synthetase/ligase" evidence="1">
    <location>
        <begin position="44"/>
        <end position="388"/>
    </location>
</feature>
<dbReference type="eggNOG" id="arCOG00857">
    <property type="taxonomic scope" value="Archaea"/>
</dbReference>
<organism evidence="3 4">
    <name type="scientific">Acidilobus saccharovorans (strain DSM 16705 / JCM 18335 / VKM B-2471 / 345-15)</name>
    <dbReference type="NCBI Taxonomy" id="666510"/>
    <lineage>
        <taxon>Archaea</taxon>
        <taxon>Thermoproteota</taxon>
        <taxon>Thermoprotei</taxon>
        <taxon>Acidilobales</taxon>
        <taxon>Acidilobaceae</taxon>
        <taxon>Acidilobus</taxon>
    </lineage>
</organism>
<dbReference type="InterPro" id="IPR000873">
    <property type="entry name" value="AMP-dep_synth/lig_dom"/>
</dbReference>
<dbReference type="Pfam" id="PF00501">
    <property type="entry name" value="AMP-binding"/>
    <property type="match status" value="1"/>
</dbReference>
<reference evidence="3 4" key="1">
    <citation type="journal article" date="2010" name="Appl. Environ. Microbiol.">
        <title>The genome sequence of the crenarchaeon Acidilobus saccharovorans supports a new order, Acidilobales, and suggests an important ecological role in terrestrial acidic hot springs.</title>
        <authorList>
            <person name="Mardanov A.V."/>
            <person name="Svetlitchnyi V.A."/>
            <person name="Beletsky A.V."/>
            <person name="Prokofeva M.I."/>
            <person name="Bonch-Osmolovskaya E.A."/>
            <person name="Ravin N.V."/>
            <person name="Skryabin K.G."/>
        </authorList>
    </citation>
    <scope>NUCLEOTIDE SEQUENCE [LARGE SCALE GENOMIC DNA]</scope>
    <source>
        <strain evidence="4">DSM 16705 / JCM 18335 / VKM B-2471 / 345-15</strain>
    </source>
</reference>
<dbReference type="RefSeq" id="WP_013266844.1">
    <property type="nucleotide sequence ID" value="NC_014374.1"/>
</dbReference>
<dbReference type="Gene3D" id="3.40.50.12780">
    <property type="entry name" value="N-terminal domain of ligase-like"/>
    <property type="match status" value="1"/>
</dbReference>
<dbReference type="InterPro" id="IPR025110">
    <property type="entry name" value="AMP-bd_C"/>
</dbReference>
<dbReference type="InParanoid" id="D9Q1Z4"/>
<evidence type="ECO:0000259" key="2">
    <source>
        <dbReference type="Pfam" id="PF13193"/>
    </source>
</evidence>
<evidence type="ECO:0000313" key="4">
    <source>
        <dbReference type="Proteomes" id="UP000000346"/>
    </source>
</evidence>
<dbReference type="FunCoup" id="D9Q1Z4">
    <property type="interactions" value="29"/>
</dbReference>
<dbReference type="Proteomes" id="UP000000346">
    <property type="component" value="Chromosome"/>
</dbReference>
<dbReference type="Pfam" id="PF13193">
    <property type="entry name" value="AMP-binding_C"/>
    <property type="match status" value="1"/>
</dbReference>
<name>D9Q1Z4_ACIS3</name>
<dbReference type="GO" id="GO:0016405">
    <property type="term" value="F:CoA-ligase activity"/>
    <property type="evidence" value="ECO:0007669"/>
    <property type="project" value="TreeGrafter"/>
</dbReference>
<dbReference type="EMBL" id="CP001742">
    <property type="protein sequence ID" value="ADL19332.1"/>
    <property type="molecule type" value="Genomic_DNA"/>
</dbReference>
<dbReference type="GeneID" id="9499166"/>
<protein>
    <submittedName>
        <fullName evidence="3">Acyl-CoA ligase (Acyl-CoA synthetase)</fullName>
    </submittedName>
</protein>
<dbReference type="SUPFAM" id="SSF56801">
    <property type="entry name" value="Acetyl-CoA synthetase-like"/>
    <property type="match status" value="1"/>
</dbReference>
<proteinExistence type="predicted"/>
<dbReference type="HOGENOM" id="CLU_000022_59_0_2"/>
<evidence type="ECO:0000259" key="1">
    <source>
        <dbReference type="Pfam" id="PF00501"/>
    </source>
</evidence>
<dbReference type="Gene3D" id="3.30.300.30">
    <property type="match status" value="1"/>
</dbReference>
<dbReference type="InterPro" id="IPR045851">
    <property type="entry name" value="AMP-bd_C_sf"/>
</dbReference>